<evidence type="ECO:0000256" key="8">
    <source>
        <dbReference type="SAM" id="Phobius"/>
    </source>
</evidence>
<dbReference type="GO" id="GO:0016020">
    <property type="term" value="C:membrane"/>
    <property type="evidence" value="ECO:0007669"/>
    <property type="project" value="UniProtKB-SubCell"/>
</dbReference>
<dbReference type="InParanoid" id="L2GJX2"/>
<dbReference type="InterPro" id="IPR011527">
    <property type="entry name" value="ABC1_TM_dom"/>
</dbReference>
<feature type="domain" description="ABC transmembrane type-1" evidence="10">
    <location>
        <begin position="164"/>
        <end position="309"/>
    </location>
</feature>
<keyword evidence="3" id="KW-0547">Nucleotide-binding</keyword>
<dbReference type="InterPro" id="IPR036640">
    <property type="entry name" value="ABC1_TM_sf"/>
</dbReference>
<feature type="transmembrane region" description="Helical" evidence="8">
    <location>
        <begin position="24"/>
        <end position="45"/>
    </location>
</feature>
<dbReference type="AlphaFoldDB" id="L2GJX2"/>
<evidence type="ECO:0000256" key="6">
    <source>
        <dbReference type="ARBA" id="ARBA00023136"/>
    </source>
</evidence>
<evidence type="ECO:0000256" key="7">
    <source>
        <dbReference type="ARBA" id="ARBA00024363"/>
    </source>
</evidence>
<feature type="transmembrane region" description="Helical" evidence="8">
    <location>
        <begin position="76"/>
        <end position="97"/>
    </location>
</feature>
<keyword evidence="6 8" id="KW-0472">Membrane</keyword>
<feature type="domain" description="ABC transporter" evidence="9">
    <location>
        <begin position="338"/>
        <end position="570"/>
    </location>
</feature>
<dbReference type="Proteomes" id="UP000011082">
    <property type="component" value="Unassembled WGS sequence"/>
</dbReference>
<organism evidence="11 12">
    <name type="scientific">Vittaforma corneae (strain ATCC 50505)</name>
    <name type="common">Microsporidian parasite</name>
    <name type="synonym">Nosema corneum</name>
    <dbReference type="NCBI Taxonomy" id="993615"/>
    <lineage>
        <taxon>Eukaryota</taxon>
        <taxon>Fungi</taxon>
        <taxon>Fungi incertae sedis</taxon>
        <taxon>Microsporidia</taxon>
        <taxon>Nosematidae</taxon>
        <taxon>Vittaforma</taxon>
    </lineage>
</organism>
<evidence type="ECO:0000256" key="4">
    <source>
        <dbReference type="ARBA" id="ARBA00022840"/>
    </source>
</evidence>
<dbReference type="InterPro" id="IPR017871">
    <property type="entry name" value="ABC_transporter-like_CS"/>
</dbReference>
<reference evidence="12" key="1">
    <citation type="submission" date="2011-05" db="EMBL/GenBank/DDBJ databases">
        <title>The genome sequence of Vittaforma corneae strain ATCC 50505.</title>
        <authorList>
            <consortium name="The Broad Institute Genome Sequencing Platform"/>
            <person name="Cuomo C."/>
            <person name="Didier E."/>
            <person name="Bowers L."/>
            <person name="Young S.K."/>
            <person name="Zeng Q."/>
            <person name="Gargeya S."/>
            <person name="Fitzgerald M."/>
            <person name="Haas B."/>
            <person name="Abouelleil A."/>
            <person name="Alvarado L."/>
            <person name="Arachchi H.M."/>
            <person name="Berlin A."/>
            <person name="Chapman S.B."/>
            <person name="Gearin G."/>
            <person name="Goldberg J."/>
            <person name="Griggs A."/>
            <person name="Gujja S."/>
            <person name="Hansen M."/>
            <person name="Heiman D."/>
            <person name="Howarth C."/>
            <person name="Larimer J."/>
            <person name="Lui A."/>
            <person name="MacDonald P.J.P."/>
            <person name="McCowen C."/>
            <person name="Montmayeur A."/>
            <person name="Murphy C."/>
            <person name="Neiman D."/>
            <person name="Pearson M."/>
            <person name="Priest M."/>
            <person name="Roberts A."/>
            <person name="Saif S."/>
            <person name="Shea T."/>
            <person name="Sisk P."/>
            <person name="Stolte C."/>
            <person name="Sykes S."/>
            <person name="Wortman J."/>
            <person name="Nusbaum C."/>
            <person name="Birren B."/>
        </authorList>
    </citation>
    <scope>NUCLEOTIDE SEQUENCE [LARGE SCALE GENOMIC DNA]</scope>
    <source>
        <strain evidence="12">ATCC 50505</strain>
    </source>
</reference>
<dbReference type="EMBL" id="JH370154">
    <property type="protein sequence ID" value="ELA40934.1"/>
    <property type="molecule type" value="Genomic_DNA"/>
</dbReference>
<evidence type="ECO:0000259" key="10">
    <source>
        <dbReference type="PROSITE" id="PS50929"/>
    </source>
</evidence>
<keyword evidence="4" id="KW-0067">ATP-binding</keyword>
<evidence type="ECO:0000256" key="5">
    <source>
        <dbReference type="ARBA" id="ARBA00022989"/>
    </source>
</evidence>
<dbReference type="PROSITE" id="PS00211">
    <property type="entry name" value="ABC_TRANSPORTER_1"/>
    <property type="match status" value="1"/>
</dbReference>
<dbReference type="PROSITE" id="PS50929">
    <property type="entry name" value="ABC_TM1F"/>
    <property type="match status" value="1"/>
</dbReference>
<dbReference type="PROSITE" id="PS50893">
    <property type="entry name" value="ABC_TRANSPORTER_2"/>
    <property type="match status" value="1"/>
</dbReference>
<proteinExistence type="inferred from homology"/>
<evidence type="ECO:0008006" key="13">
    <source>
        <dbReference type="Google" id="ProtNLM"/>
    </source>
</evidence>
<sequence length="574" mass="65501">MYQPTIREFASLFKKVFTEIILKYRYVTATAVVFSILAFISTYFFTKIAEASSILLDKSSTIPFETRLASLTKTTLIAVSLRYIPVAIFTFLVQLISRDKFVEDLERYMNLKYTKFHRKTPGEIRFTIFLRSLSYPICAQIVIFDFVTIIGTTLFTFIKAYNDINFYAACIFPLFPVLYGIATLIFLKYRLMYNTRNLEEQEKTSARIYDKLSNYDVIKTYNLEAEEILSFRKSLKDQADCQLQSDIFFAKGKYVIRFITMLPYVILGLFSFISPSTMNGKILFQAILLFSSLSLQIKKMGIQISRLANLLNQIRFDSIEEDPPKITSRQKSTFKSTIRFVGVNLYHGETCIVEDINITIRKGERIAVVGNNGTGKSTFIKSILGFTEYTGDILIDDISLKDLPNRSIFSLISYIPQDDFTSDDTVLNNLKLGNKAASREHIESKARLFEAHDAFVGLDNGYDTEAGIKGNRLSGGQKQKISIVRAAVKDAPIFIFDEATAAIDKGYEKTVMEILLSKMKEKTVLMIIHQKDYLESFDKIIFLTDGRVEACEEYHSLIASNEKFKEFIGATAKE</sequence>
<dbReference type="PANTHER" id="PTHR24221:SF654">
    <property type="entry name" value="ATP-BINDING CASSETTE SUB-FAMILY B MEMBER 6"/>
    <property type="match status" value="1"/>
</dbReference>
<feature type="transmembrane region" description="Helical" evidence="8">
    <location>
        <begin position="133"/>
        <end position="158"/>
    </location>
</feature>
<dbReference type="InterPro" id="IPR003439">
    <property type="entry name" value="ABC_transporter-like_ATP-bd"/>
</dbReference>
<evidence type="ECO:0000313" key="12">
    <source>
        <dbReference type="Proteomes" id="UP000011082"/>
    </source>
</evidence>
<keyword evidence="5 8" id="KW-1133">Transmembrane helix</keyword>
<keyword evidence="12" id="KW-1185">Reference proteome</keyword>
<dbReference type="GO" id="GO:0016887">
    <property type="term" value="F:ATP hydrolysis activity"/>
    <property type="evidence" value="ECO:0007669"/>
    <property type="project" value="InterPro"/>
</dbReference>
<protein>
    <recommendedName>
        <fullName evidence="13">ABC transporter domain-containing protein</fullName>
    </recommendedName>
</protein>
<dbReference type="SMART" id="SM00382">
    <property type="entry name" value="AAA"/>
    <property type="match status" value="1"/>
</dbReference>
<gene>
    <name evidence="11" type="ORF">VICG_02023</name>
</gene>
<evidence type="ECO:0000256" key="1">
    <source>
        <dbReference type="ARBA" id="ARBA00004141"/>
    </source>
</evidence>
<feature type="transmembrane region" description="Helical" evidence="8">
    <location>
        <begin position="254"/>
        <end position="274"/>
    </location>
</feature>
<dbReference type="PANTHER" id="PTHR24221">
    <property type="entry name" value="ATP-BINDING CASSETTE SUB-FAMILY B"/>
    <property type="match status" value="1"/>
</dbReference>
<evidence type="ECO:0000256" key="3">
    <source>
        <dbReference type="ARBA" id="ARBA00022741"/>
    </source>
</evidence>
<feature type="transmembrane region" description="Helical" evidence="8">
    <location>
        <begin position="164"/>
        <end position="187"/>
    </location>
</feature>
<dbReference type="Gene3D" id="3.40.50.300">
    <property type="entry name" value="P-loop containing nucleotide triphosphate hydrolases"/>
    <property type="match status" value="1"/>
</dbReference>
<evidence type="ECO:0000256" key="2">
    <source>
        <dbReference type="ARBA" id="ARBA00022692"/>
    </source>
</evidence>
<dbReference type="HOGENOM" id="CLU_000604_84_9_1"/>
<dbReference type="InterPro" id="IPR039421">
    <property type="entry name" value="Type_1_exporter"/>
</dbReference>
<dbReference type="GO" id="GO:0140359">
    <property type="term" value="F:ABC-type transporter activity"/>
    <property type="evidence" value="ECO:0007669"/>
    <property type="project" value="InterPro"/>
</dbReference>
<dbReference type="GeneID" id="19882733"/>
<dbReference type="Gene3D" id="1.20.1560.10">
    <property type="entry name" value="ABC transporter type 1, transmembrane domain"/>
    <property type="match status" value="1"/>
</dbReference>
<dbReference type="InterPro" id="IPR003593">
    <property type="entry name" value="AAA+_ATPase"/>
</dbReference>
<comment type="similarity">
    <text evidence="7">Belongs to the ABC transporter superfamily. ABCB family. Heavy Metal importer (TC 3.A.1.210) subfamily.</text>
</comment>
<comment type="subcellular location">
    <subcellularLocation>
        <location evidence="1">Membrane</location>
        <topology evidence="1">Multi-pass membrane protein</topology>
    </subcellularLocation>
</comment>
<dbReference type="OMA" id="MPVLSWW"/>
<dbReference type="SUPFAM" id="SSF52540">
    <property type="entry name" value="P-loop containing nucleoside triphosphate hydrolases"/>
    <property type="match status" value="1"/>
</dbReference>
<evidence type="ECO:0000259" key="9">
    <source>
        <dbReference type="PROSITE" id="PS50893"/>
    </source>
</evidence>
<name>L2GJX2_VITCO</name>
<accession>L2GJX2</accession>
<dbReference type="Pfam" id="PF00005">
    <property type="entry name" value="ABC_tran"/>
    <property type="match status" value="1"/>
</dbReference>
<dbReference type="RefSeq" id="XP_007605468.1">
    <property type="nucleotide sequence ID" value="XM_007605406.1"/>
</dbReference>
<dbReference type="OrthoDB" id="6500128at2759"/>
<dbReference type="VEuPathDB" id="MicrosporidiaDB:VICG_02023"/>
<dbReference type="InterPro" id="IPR027417">
    <property type="entry name" value="P-loop_NTPase"/>
</dbReference>
<evidence type="ECO:0000313" key="11">
    <source>
        <dbReference type="EMBL" id="ELA40934.1"/>
    </source>
</evidence>
<dbReference type="STRING" id="993615.L2GJX2"/>
<dbReference type="GO" id="GO:0005524">
    <property type="term" value="F:ATP binding"/>
    <property type="evidence" value="ECO:0007669"/>
    <property type="project" value="UniProtKB-KW"/>
</dbReference>
<keyword evidence="2 8" id="KW-0812">Transmembrane</keyword>
<dbReference type="SUPFAM" id="SSF90123">
    <property type="entry name" value="ABC transporter transmembrane region"/>
    <property type="match status" value="1"/>
</dbReference>